<evidence type="ECO:0000256" key="3">
    <source>
        <dbReference type="ARBA" id="ARBA00022448"/>
    </source>
</evidence>
<dbReference type="PIRSF" id="PIRSF002291">
    <property type="entry name" value="AP_complex_beta"/>
    <property type="match status" value="1"/>
</dbReference>
<dbReference type="Pfam" id="PF01602">
    <property type="entry name" value="Adaptin_N"/>
    <property type="match status" value="1"/>
</dbReference>
<dbReference type="InterPro" id="IPR016342">
    <property type="entry name" value="AP_complex_bsu_1_2_4"/>
</dbReference>
<dbReference type="InterPro" id="IPR011989">
    <property type="entry name" value="ARM-like"/>
</dbReference>
<comment type="function">
    <text evidence="6">Adaptins are components of the adaptor complexes which link clathrin to receptors in coated vesicles. Clathrin-associated protein complexes are believed to interact with the cytoplasmic tails of membrane proteins, leading to their selection and concentration.</text>
</comment>
<dbReference type="RefSeq" id="XP_025601345.1">
    <property type="nucleotide sequence ID" value="XM_025741244.1"/>
</dbReference>
<dbReference type="GO" id="GO:0030276">
    <property type="term" value="F:clathrin binding"/>
    <property type="evidence" value="ECO:0007669"/>
    <property type="project" value="InterPro"/>
</dbReference>
<dbReference type="SUPFAM" id="SSF48371">
    <property type="entry name" value="ARM repeat"/>
    <property type="match status" value="1"/>
</dbReference>
<reference evidence="9 10" key="1">
    <citation type="journal article" date="2018" name="Mol. Biol. Evol.">
        <title>Broad Genomic Sampling Reveals a Smut Pathogenic Ancestry of the Fungal Clade Ustilaginomycotina.</title>
        <authorList>
            <person name="Kijpornyongpan T."/>
            <person name="Mondo S.J."/>
            <person name="Barry K."/>
            <person name="Sandor L."/>
            <person name="Lee J."/>
            <person name="Lipzen A."/>
            <person name="Pangilinan J."/>
            <person name="LaButti K."/>
            <person name="Hainaut M."/>
            <person name="Henrissat B."/>
            <person name="Grigoriev I.V."/>
            <person name="Spatafora J.W."/>
            <person name="Aime M.C."/>
        </authorList>
    </citation>
    <scope>NUCLEOTIDE SEQUENCE [LARGE SCALE GENOMIC DNA]</scope>
    <source>
        <strain evidence="9 10">MCA 4186</strain>
    </source>
</reference>
<dbReference type="OrthoDB" id="10254310at2759"/>
<keyword evidence="3 6" id="KW-0813">Transport</keyword>
<keyword evidence="10" id="KW-1185">Reference proteome</keyword>
<sequence length="729" mass="80330">MSRPRFFTAPRKGENFELRADLNSEYRDRRKDAIKRVIANMTVGKDVSGLFPDVLKNMQTDDLEQKKLVYLYLMNYAKTQPELVILAVNTFVKDSDDPNPLVRALAIRTMSCLRAEKIIDYLSDPLSKALRDDNPYVRKTAAICVAKLYEMKPEMALEGGFVGTLRDMVGDANPMVVANAVTALTDIHETALEVDPSGESALFVIDTAILAKLLIALNECTEWGRIAILSSLARYKTRPGDEGDKEAEHICERVMPQFQHANGSVVLSAVKVIMIHMERIPKQEFVKQLVRKMAPPLVTLVSSAPEVQWVALRNINLILQKRPDVLSTELRIFFCKYNDPSYVKLEKLEIMIKLANEKNVDMLLSELKEYASEVDVDFVRRAIRAIGQCAIKIDDAAERCVHVLLDLIATRVSYVVQEAVVIIKDIFRKYPQNYEGIIPTLCANLEDLDEPEAKASLIWILGEYAEKIENSEELLGSFLDNFVDEQYPVQFQILTAIVKLFLKKPEHAQGTVQRVLELATKECDNPDIRDRAFIYWRLLSSSDSNAGKSVVLATRPPISIPLTTVTPALLDELVSDLSSLASAYHKPESTFIGRGRLGADALAKKRDEVTREKALATVVQGQGAENLLDFDADDEPARPAAPAAGLSGIEDLMIGDSGPAPSSGRTAAAAAQAGALDDLLGLFDSAPPTSGQGQQTGLEVLSSLPAVPAHSPLPANGAQARQPDLLDLL</sequence>
<comment type="similarity">
    <text evidence="2 6">Belongs to the adaptor complexes large subunit family.</text>
</comment>
<dbReference type="InterPro" id="IPR016024">
    <property type="entry name" value="ARM-type_fold"/>
</dbReference>
<dbReference type="Proteomes" id="UP000245946">
    <property type="component" value="Unassembled WGS sequence"/>
</dbReference>
<accession>A0A316ZIE6</accession>
<keyword evidence="4 6" id="KW-0653">Protein transport</keyword>
<evidence type="ECO:0000259" key="8">
    <source>
        <dbReference type="Pfam" id="PF01602"/>
    </source>
</evidence>
<evidence type="ECO:0000313" key="9">
    <source>
        <dbReference type="EMBL" id="PWO01067.1"/>
    </source>
</evidence>
<evidence type="ECO:0000256" key="2">
    <source>
        <dbReference type="ARBA" id="ARBA00006613"/>
    </source>
</evidence>
<dbReference type="PANTHER" id="PTHR11134">
    <property type="entry name" value="ADAPTOR COMPLEX SUBUNIT BETA FAMILY MEMBER"/>
    <property type="match status" value="1"/>
</dbReference>
<dbReference type="AlphaFoldDB" id="A0A316ZIE6"/>
<organism evidence="9 10">
    <name type="scientific">Tilletiopsis washingtonensis</name>
    <dbReference type="NCBI Taxonomy" id="58919"/>
    <lineage>
        <taxon>Eukaryota</taxon>
        <taxon>Fungi</taxon>
        <taxon>Dikarya</taxon>
        <taxon>Basidiomycota</taxon>
        <taxon>Ustilaginomycotina</taxon>
        <taxon>Exobasidiomycetes</taxon>
        <taxon>Entylomatales</taxon>
        <taxon>Entylomatales incertae sedis</taxon>
        <taxon>Tilletiopsis</taxon>
    </lineage>
</organism>
<dbReference type="GO" id="GO:0016192">
    <property type="term" value="P:vesicle-mediated transport"/>
    <property type="evidence" value="ECO:0007669"/>
    <property type="project" value="InterPro"/>
</dbReference>
<proteinExistence type="inferred from homology"/>
<dbReference type="GeneID" id="37268788"/>
<name>A0A316ZIE6_9BASI</name>
<comment type="subcellular location">
    <subcellularLocation>
        <location evidence="1">Endomembrane system</location>
    </subcellularLocation>
</comment>
<dbReference type="STRING" id="58919.A0A316ZIE6"/>
<feature type="domain" description="Clathrin/coatomer adaptor adaptin-like N-terminal" evidence="8">
    <location>
        <begin position="12"/>
        <end position="543"/>
    </location>
</feature>
<evidence type="ECO:0000256" key="7">
    <source>
        <dbReference type="SAM" id="MobiDB-lite"/>
    </source>
</evidence>
<evidence type="ECO:0000256" key="1">
    <source>
        <dbReference type="ARBA" id="ARBA00004308"/>
    </source>
</evidence>
<dbReference type="EMBL" id="KZ819283">
    <property type="protein sequence ID" value="PWO01067.1"/>
    <property type="molecule type" value="Genomic_DNA"/>
</dbReference>
<keyword evidence="5 6" id="KW-0472">Membrane</keyword>
<dbReference type="FunFam" id="1.25.10.10:FF:000058">
    <property type="entry name" value="AP complex subunit beta"/>
    <property type="match status" value="1"/>
</dbReference>
<evidence type="ECO:0000256" key="5">
    <source>
        <dbReference type="ARBA" id="ARBA00023136"/>
    </source>
</evidence>
<dbReference type="InterPro" id="IPR026739">
    <property type="entry name" value="AP_beta"/>
</dbReference>
<dbReference type="GO" id="GO:0012505">
    <property type="term" value="C:endomembrane system"/>
    <property type="evidence" value="ECO:0007669"/>
    <property type="project" value="UniProtKB-SubCell"/>
</dbReference>
<protein>
    <recommendedName>
        <fullName evidence="6">AP complex subunit beta</fullName>
    </recommendedName>
</protein>
<dbReference type="GO" id="GO:0006886">
    <property type="term" value="P:intracellular protein transport"/>
    <property type="evidence" value="ECO:0007669"/>
    <property type="project" value="InterPro"/>
</dbReference>
<dbReference type="Gene3D" id="1.25.10.10">
    <property type="entry name" value="Leucine-rich Repeat Variant"/>
    <property type="match status" value="1"/>
</dbReference>
<evidence type="ECO:0000313" key="10">
    <source>
        <dbReference type="Proteomes" id="UP000245946"/>
    </source>
</evidence>
<feature type="region of interest" description="Disordered" evidence="7">
    <location>
        <begin position="705"/>
        <end position="729"/>
    </location>
</feature>
<evidence type="ECO:0000256" key="6">
    <source>
        <dbReference type="PIRNR" id="PIRNR002291"/>
    </source>
</evidence>
<dbReference type="InterPro" id="IPR002553">
    <property type="entry name" value="Clathrin/coatomer_adapt-like_N"/>
</dbReference>
<gene>
    <name evidence="9" type="ORF">FA09DRAFT_327041</name>
</gene>
<evidence type="ECO:0000256" key="4">
    <source>
        <dbReference type="ARBA" id="ARBA00022927"/>
    </source>
</evidence>
<dbReference type="GO" id="GO:0030117">
    <property type="term" value="C:membrane coat"/>
    <property type="evidence" value="ECO:0007669"/>
    <property type="project" value="InterPro"/>
</dbReference>